<organism evidence="5 6">
    <name type="scientific">Streptomyces katsurahamanus</name>
    <dbReference type="NCBI Taxonomy" id="2577098"/>
    <lineage>
        <taxon>Bacteria</taxon>
        <taxon>Bacillati</taxon>
        <taxon>Actinomycetota</taxon>
        <taxon>Actinomycetes</taxon>
        <taxon>Kitasatosporales</taxon>
        <taxon>Streptomycetaceae</taxon>
        <taxon>Streptomyces</taxon>
    </lineage>
</organism>
<dbReference type="EMBL" id="VDEQ01000319">
    <property type="protein sequence ID" value="MQS39322.1"/>
    <property type="molecule type" value="Genomic_DNA"/>
</dbReference>
<dbReference type="InterPro" id="IPR018060">
    <property type="entry name" value="HTH_AraC"/>
</dbReference>
<dbReference type="InterPro" id="IPR029062">
    <property type="entry name" value="Class_I_gatase-like"/>
</dbReference>
<dbReference type="InterPro" id="IPR009057">
    <property type="entry name" value="Homeodomain-like_sf"/>
</dbReference>
<dbReference type="PROSITE" id="PS01124">
    <property type="entry name" value="HTH_ARAC_FAMILY_2"/>
    <property type="match status" value="1"/>
</dbReference>
<dbReference type="InterPro" id="IPR018062">
    <property type="entry name" value="HTH_AraC-typ_CS"/>
</dbReference>
<evidence type="ECO:0000256" key="2">
    <source>
        <dbReference type="ARBA" id="ARBA00023125"/>
    </source>
</evidence>
<sequence>MAVITVLVADGVPGHQLTIPGMVFTTAADIVGRTAYEVRIASVTGTVTTGEPALALTTPWGLRALDDADTVLVTGHDGFRAAPPPEVADALRGCAARGCRMAAIGTGTFTLAAAGLLDGRRALTSWPHTEELTRLHPGVLAASLGDPSVVDGPFHTAAGVMGGLDLCVDLVERDHGWRIAAEVARRIMLPLHDGVVADREEQEREIADRTSIEPTLRWLEARLHQPLTLAELAAHARISVSSLNRRFRAQTGLSPLQYLLRARLGEAQLLLENTDVPIEQIASRTGFGSPANLRHHFQRRTGTAPRAYRAACRALTARIAVRPPPAPATDG</sequence>
<evidence type="ECO:0000259" key="4">
    <source>
        <dbReference type="PROSITE" id="PS01124"/>
    </source>
</evidence>
<dbReference type="SUPFAM" id="SSF52317">
    <property type="entry name" value="Class I glutamine amidotransferase-like"/>
    <property type="match status" value="1"/>
</dbReference>
<evidence type="ECO:0000256" key="3">
    <source>
        <dbReference type="ARBA" id="ARBA00023163"/>
    </source>
</evidence>
<protein>
    <submittedName>
        <fullName evidence="5">Helix-turn-helix domain-containing protein</fullName>
    </submittedName>
</protein>
<dbReference type="PANTHER" id="PTHR43130">
    <property type="entry name" value="ARAC-FAMILY TRANSCRIPTIONAL REGULATOR"/>
    <property type="match status" value="1"/>
</dbReference>
<keyword evidence="3" id="KW-0804">Transcription</keyword>
<dbReference type="Proteomes" id="UP000460558">
    <property type="component" value="Unassembled WGS sequence"/>
</dbReference>
<dbReference type="PROSITE" id="PS00041">
    <property type="entry name" value="HTH_ARAC_FAMILY_1"/>
    <property type="match status" value="1"/>
</dbReference>
<dbReference type="SMART" id="SM00342">
    <property type="entry name" value="HTH_ARAC"/>
    <property type="match status" value="1"/>
</dbReference>
<keyword evidence="1" id="KW-0805">Transcription regulation</keyword>
<reference evidence="5 6" key="1">
    <citation type="submission" date="2019-06" db="EMBL/GenBank/DDBJ databases">
        <title>Comparative genomics and metabolomics analyses of clavulanic acid producing Streptomyces species provides insight into specialized metabolism and evolution of beta-lactam biosynthetic gene clusters.</title>
        <authorList>
            <person name="Moore M.A."/>
            <person name="Cruz-Morales P."/>
            <person name="Barona Gomez F."/>
            <person name="Kapil T."/>
        </authorList>
    </citation>
    <scope>NUCLEOTIDE SEQUENCE [LARGE SCALE GENOMIC DNA]</scope>
    <source>
        <strain evidence="5 6">T-272</strain>
    </source>
</reference>
<comment type="caution">
    <text evidence="5">The sequence shown here is derived from an EMBL/GenBank/DDBJ whole genome shotgun (WGS) entry which is preliminary data.</text>
</comment>
<keyword evidence="2" id="KW-0238">DNA-binding</keyword>
<dbReference type="SUPFAM" id="SSF46689">
    <property type="entry name" value="Homeodomain-like"/>
    <property type="match status" value="2"/>
</dbReference>
<dbReference type="InterPro" id="IPR052158">
    <property type="entry name" value="INH-QAR"/>
</dbReference>
<dbReference type="InterPro" id="IPR002818">
    <property type="entry name" value="DJ-1/PfpI"/>
</dbReference>
<dbReference type="Gene3D" id="1.10.10.60">
    <property type="entry name" value="Homeodomain-like"/>
    <property type="match status" value="1"/>
</dbReference>
<accession>A0ABW9P1A7</accession>
<dbReference type="Gene3D" id="3.40.50.880">
    <property type="match status" value="1"/>
</dbReference>
<evidence type="ECO:0000313" key="6">
    <source>
        <dbReference type="Proteomes" id="UP000460558"/>
    </source>
</evidence>
<evidence type="ECO:0000256" key="1">
    <source>
        <dbReference type="ARBA" id="ARBA00023015"/>
    </source>
</evidence>
<name>A0ABW9P1A7_9ACTN</name>
<evidence type="ECO:0000313" key="5">
    <source>
        <dbReference type="EMBL" id="MQS39322.1"/>
    </source>
</evidence>
<dbReference type="Pfam" id="PF01965">
    <property type="entry name" value="DJ-1_PfpI"/>
    <property type="match status" value="1"/>
</dbReference>
<dbReference type="PANTHER" id="PTHR43130:SF3">
    <property type="entry name" value="HTH-TYPE TRANSCRIPTIONAL REGULATOR RV1931C"/>
    <property type="match status" value="1"/>
</dbReference>
<dbReference type="RefSeq" id="WP_153486772.1">
    <property type="nucleotide sequence ID" value="NZ_VDEQ01000319.1"/>
</dbReference>
<feature type="domain" description="HTH araC/xylS-type" evidence="4">
    <location>
        <begin position="213"/>
        <end position="311"/>
    </location>
</feature>
<dbReference type="Pfam" id="PF12833">
    <property type="entry name" value="HTH_18"/>
    <property type="match status" value="1"/>
</dbReference>
<keyword evidence="6" id="KW-1185">Reference proteome</keyword>
<gene>
    <name evidence="5" type="ORF">FFZ77_28195</name>
</gene>
<proteinExistence type="predicted"/>